<evidence type="ECO:0000313" key="4">
    <source>
        <dbReference type="Proteomes" id="UP001151760"/>
    </source>
</evidence>
<dbReference type="SUPFAM" id="SSF53098">
    <property type="entry name" value="Ribonuclease H-like"/>
    <property type="match status" value="1"/>
</dbReference>
<dbReference type="Proteomes" id="UP001151760">
    <property type="component" value="Unassembled WGS sequence"/>
</dbReference>
<reference evidence="3" key="1">
    <citation type="journal article" date="2022" name="Int. J. Mol. Sci.">
        <title>Draft Genome of Tanacetum Coccineum: Genomic Comparison of Closely Related Tanacetum-Family Plants.</title>
        <authorList>
            <person name="Yamashiro T."/>
            <person name="Shiraishi A."/>
            <person name="Nakayama K."/>
            <person name="Satake H."/>
        </authorList>
    </citation>
    <scope>NUCLEOTIDE SEQUENCE</scope>
</reference>
<proteinExistence type="predicted"/>
<dbReference type="Pfam" id="PF25597">
    <property type="entry name" value="SH3_retrovirus"/>
    <property type="match status" value="1"/>
</dbReference>
<dbReference type="InterPro" id="IPR039537">
    <property type="entry name" value="Retrotran_Ty1/copia-like"/>
</dbReference>
<dbReference type="EMBL" id="BQNB010009617">
    <property type="protein sequence ID" value="GJS65985.1"/>
    <property type="molecule type" value="Genomic_DNA"/>
</dbReference>
<dbReference type="InterPro" id="IPR057670">
    <property type="entry name" value="SH3_retrovirus"/>
</dbReference>
<feature type="region of interest" description="Disordered" evidence="1">
    <location>
        <begin position="177"/>
        <end position="198"/>
    </location>
</feature>
<dbReference type="InterPro" id="IPR012337">
    <property type="entry name" value="RNaseH-like_sf"/>
</dbReference>
<sequence>MNQFCGMKGIKREFSNTRTPQQNEVAKRKNRTLIEAARTMLAYSLIPITFWAEVVNTACYVHNRVLVTKPHNKTPYELLIGRKPIISFMRPFGYPITILNTLDHLGKFDGKADEGFLVGYSINSKAFRVYNSRTRMVEENLHVNFLKNKQNISGIGPKWLFDIDSLTNSMNYQPVNAGNRTNGDCHSKKRTNGDAGLETYSDAGQAEKKRMPDQEYILLPLLQNSFYAPSSSKEAEPHDDAGKKVIEQPACVEGDKADDLGSLDQQVKIGDVAEIINSTNRFNTVSPTVNTTSVKSGNLQSIFDELANSTPISLNNASSSLGDLNALENTGIFNDAYDDRDEGAEADYNNLET</sequence>
<evidence type="ECO:0000313" key="3">
    <source>
        <dbReference type="EMBL" id="GJS65985.1"/>
    </source>
</evidence>
<evidence type="ECO:0000259" key="2">
    <source>
        <dbReference type="PROSITE" id="PS50994"/>
    </source>
</evidence>
<dbReference type="InterPro" id="IPR036397">
    <property type="entry name" value="RNaseH_sf"/>
</dbReference>
<comment type="caution">
    <text evidence="3">The sequence shown here is derived from an EMBL/GenBank/DDBJ whole genome shotgun (WGS) entry which is preliminary data.</text>
</comment>
<keyword evidence="4" id="KW-1185">Reference proteome</keyword>
<dbReference type="Gene3D" id="3.30.420.10">
    <property type="entry name" value="Ribonuclease H-like superfamily/Ribonuclease H"/>
    <property type="match status" value="1"/>
</dbReference>
<dbReference type="PROSITE" id="PS50994">
    <property type="entry name" value="INTEGRASE"/>
    <property type="match status" value="1"/>
</dbReference>
<organism evidence="3 4">
    <name type="scientific">Tanacetum coccineum</name>
    <dbReference type="NCBI Taxonomy" id="301880"/>
    <lineage>
        <taxon>Eukaryota</taxon>
        <taxon>Viridiplantae</taxon>
        <taxon>Streptophyta</taxon>
        <taxon>Embryophyta</taxon>
        <taxon>Tracheophyta</taxon>
        <taxon>Spermatophyta</taxon>
        <taxon>Magnoliopsida</taxon>
        <taxon>eudicotyledons</taxon>
        <taxon>Gunneridae</taxon>
        <taxon>Pentapetalae</taxon>
        <taxon>asterids</taxon>
        <taxon>campanulids</taxon>
        <taxon>Asterales</taxon>
        <taxon>Asteraceae</taxon>
        <taxon>Asteroideae</taxon>
        <taxon>Anthemideae</taxon>
        <taxon>Anthemidinae</taxon>
        <taxon>Tanacetum</taxon>
    </lineage>
</organism>
<evidence type="ECO:0000256" key="1">
    <source>
        <dbReference type="SAM" id="MobiDB-lite"/>
    </source>
</evidence>
<reference evidence="3" key="2">
    <citation type="submission" date="2022-01" db="EMBL/GenBank/DDBJ databases">
        <authorList>
            <person name="Yamashiro T."/>
            <person name="Shiraishi A."/>
            <person name="Satake H."/>
            <person name="Nakayama K."/>
        </authorList>
    </citation>
    <scope>NUCLEOTIDE SEQUENCE</scope>
</reference>
<gene>
    <name evidence="3" type="ORF">Tco_0680549</name>
</gene>
<dbReference type="PANTHER" id="PTHR42648:SF32">
    <property type="entry name" value="RIBONUCLEASE H-LIKE DOMAIN, GAG-PRE-INTEGRASE DOMAIN PROTEIN-RELATED"/>
    <property type="match status" value="1"/>
</dbReference>
<name>A0ABQ4XKU0_9ASTR</name>
<protein>
    <submittedName>
        <fullName evidence="3">Ribonuclease H-like domain-containing protein</fullName>
    </submittedName>
</protein>
<dbReference type="InterPro" id="IPR001584">
    <property type="entry name" value="Integrase_cat-core"/>
</dbReference>
<dbReference type="PANTHER" id="PTHR42648">
    <property type="entry name" value="TRANSPOSASE, PUTATIVE-RELATED"/>
    <property type="match status" value="1"/>
</dbReference>
<accession>A0ABQ4XKU0</accession>
<feature type="domain" description="Integrase catalytic" evidence="2">
    <location>
        <begin position="1"/>
        <end position="83"/>
    </location>
</feature>